<keyword evidence="4" id="KW-1185">Reference proteome</keyword>
<dbReference type="EMBL" id="CP071462">
    <property type="protein sequence ID" value="QSW99346.1"/>
    <property type="molecule type" value="Genomic_DNA"/>
</dbReference>
<feature type="compositionally biased region" description="Polar residues" evidence="1">
    <location>
        <begin position="1"/>
        <end position="11"/>
    </location>
</feature>
<dbReference type="Proteomes" id="UP000663203">
    <property type="component" value="Chromosome"/>
</dbReference>
<organism evidence="3 4">
    <name type="scientific">Haloterrigena alkaliphila</name>
    <dbReference type="NCBI Taxonomy" id="2816475"/>
    <lineage>
        <taxon>Archaea</taxon>
        <taxon>Methanobacteriati</taxon>
        <taxon>Methanobacteriota</taxon>
        <taxon>Stenosarchaea group</taxon>
        <taxon>Halobacteria</taxon>
        <taxon>Halobacteriales</taxon>
        <taxon>Natrialbaceae</taxon>
        <taxon>Haloterrigena</taxon>
    </lineage>
</organism>
<evidence type="ECO:0000313" key="3">
    <source>
        <dbReference type="EMBL" id="QSW99346.1"/>
    </source>
</evidence>
<feature type="domain" description="DUF7511" evidence="2">
    <location>
        <begin position="28"/>
        <end position="73"/>
    </location>
</feature>
<dbReference type="InterPro" id="IPR055933">
    <property type="entry name" value="DUF7511"/>
</dbReference>
<proteinExistence type="predicted"/>
<dbReference type="Pfam" id="PF24351">
    <property type="entry name" value="DUF7511"/>
    <property type="match status" value="1"/>
</dbReference>
<accession>A0A8A2VDN0</accession>
<evidence type="ECO:0000256" key="1">
    <source>
        <dbReference type="SAM" id="MobiDB-lite"/>
    </source>
</evidence>
<evidence type="ECO:0000313" key="4">
    <source>
        <dbReference type="Proteomes" id="UP000663203"/>
    </source>
</evidence>
<dbReference type="RefSeq" id="WP_207288954.1">
    <property type="nucleotide sequence ID" value="NZ_CP071462.1"/>
</dbReference>
<reference evidence="3 4" key="1">
    <citation type="submission" date="2021-03" db="EMBL/GenBank/DDBJ databases">
        <title>Haloterrigena longa sp. nov. and Haloterrigena limicola sp. nov., extremely halophilic archaea isolated from a salt lake.</title>
        <authorList>
            <person name="Henglin C."/>
        </authorList>
    </citation>
    <scope>NUCLEOTIDE SEQUENCE [LARGE SCALE GENOMIC DNA]</scope>
    <source>
        <strain evidence="3 4">KZCA68</strain>
    </source>
</reference>
<dbReference type="AlphaFoldDB" id="A0A8A2VDN0"/>
<dbReference type="GeneID" id="63189351"/>
<evidence type="ECO:0000259" key="2">
    <source>
        <dbReference type="Pfam" id="PF24351"/>
    </source>
</evidence>
<sequence length="73" mass="8021">MSEQPDSTIEPTTKPVDDRESGDDSTVLQHVTVEHDDDIAVCTIFPRGLEADEISSQWLTATGDSFVSLATRR</sequence>
<protein>
    <recommendedName>
        <fullName evidence="2">DUF7511 domain-containing protein</fullName>
    </recommendedName>
</protein>
<gene>
    <name evidence="3" type="ORF">J0X25_18560</name>
</gene>
<name>A0A8A2VDN0_9EURY</name>
<dbReference type="KEGG" id="hakz:J0X25_18560"/>
<feature type="region of interest" description="Disordered" evidence="1">
    <location>
        <begin position="1"/>
        <end position="25"/>
    </location>
</feature>